<keyword evidence="1" id="KW-0378">Hydrolase</keyword>
<dbReference type="AlphaFoldDB" id="A0AAE0FYG6"/>
<dbReference type="Gene3D" id="3.40.50.1820">
    <property type="entry name" value="alpha/beta hydrolase"/>
    <property type="match status" value="1"/>
</dbReference>
<organism evidence="3 4">
    <name type="scientific">Cymbomonas tetramitiformis</name>
    <dbReference type="NCBI Taxonomy" id="36881"/>
    <lineage>
        <taxon>Eukaryota</taxon>
        <taxon>Viridiplantae</taxon>
        <taxon>Chlorophyta</taxon>
        <taxon>Pyramimonadophyceae</taxon>
        <taxon>Pyramimonadales</taxon>
        <taxon>Pyramimonadaceae</taxon>
        <taxon>Cymbomonas</taxon>
    </lineage>
</organism>
<evidence type="ECO:0000259" key="2">
    <source>
        <dbReference type="Pfam" id="PF03959"/>
    </source>
</evidence>
<dbReference type="EMBL" id="LGRX02012103">
    <property type="protein sequence ID" value="KAK3267945.1"/>
    <property type="molecule type" value="Genomic_DNA"/>
</dbReference>
<dbReference type="InterPro" id="IPR029058">
    <property type="entry name" value="AB_hydrolase_fold"/>
</dbReference>
<dbReference type="PANTHER" id="PTHR48070">
    <property type="entry name" value="ESTERASE OVCA2"/>
    <property type="match status" value="1"/>
</dbReference>
<dbReference type="PANTHER" id="PTHR48070:SF6">
    <property type="entry name" value="ESTERASE OVCA2"/>
    <property type="match status" value="1"/>
</dbReference>
<protein>
    <recommendedName>
        <fullName evidence="2">Serine hydrolase domain-containing protein</fullName>
    </recommendedName>
</protein>
<gene>
    <name evidence="3" type="ORF">CYMTET_23527</name>
</gene>
<dbReference type="Proteomes" id="UP001190700">
    <property type="component" value="Unassembled WGS sequence"/>
</dbReference>
<name>A0AAE0FYG6_9CHLO</name>
<dbReference type="InterPro" id="IPR005645">
    <property type="entry name" value="FSH-like_dom"/>
</dbReference>
<dbReference type="Pfam" id="PF03959">
    <property type="entry name" value="FSH1"/>
    <property type="match status" value="1"/>
</dbReference>
<keyword evidence="4" id="KW-1185">Reference proteome</keyword>
<sequence>MSLSTFIRSRGEKIRLLALHGGGTNSKIFDFQLRSIVNSLDRDIELIFLDGPVVDDGTMYVDPTVRRAFPDSEFRFWFRVEVDKIARKPTRYFPEDIRTGVSYILDYLKSVPPVDGLIGFSQGANAALMFLALVEMHRLPIPPGFLAPRFVVLFSPTYFGWADAATQAFPSTKCPSPLFTKPLSTPALIIIGEADHTREYSENATTLCSSRQIAYHPKGHQVPKDNGVCEALQVFLDEHSATKG</sequence>
<dbReference type="InterPro" id="IPR050593">
    <property type="entry name" value="LovG"/>
</dbReference>
<evidence type="ECO:0000256" key="1">
    <source>
        <dbReference type="ARBA" id="ARBA00022801"/>
    </source>
</evidence>
<dbReference type="GO" id="GO:0005634">
    <property type="term" value="C:nucleus"/>
    <property type="evidence" value="ECO:0007669"/>
    <property type="project" value="TreeGrafter"/>
</dbReference>
<dbReference type="GO" id="GO:0005737">
    <property type="term" value="C:cytoplasm"/>
    <property type="evidence" value="ECO:0007669"/>
    <property type="project" value="TreeGrafter"/>
</dbReference>
<accession>A0AAE0FYG6</accession>
<dbReference type="GO" id="GO:0016787">
    <property type="term" value="F:hydrolase activity"/>
    <property type="evidence" value="ECO:0007669"/>
    <property type="project" value="UniProtKB-KW"/>
</dbReference>
<comment type="caution">
    <text evidence="3">The sequence shown here is derived from an EMBL/GenBank/DDBJ whole genome shotgun (WGS) entry which is preliminary data.</text>
</comment>
<evidence type="ECO:0000313" key="3">
    <source>
        <dbReference type="EMBL" id="KAK3267945.1"/>
    </source>
</evidence>
<feature type="domain" description="Serine hydrolase" evidence="2">
    <location>
        <begin position="12"/>
        <end position="226"/>
    </location>
</feature>
<proteinExistence type="predicted"/>
<reference evidence="3 4" key="1">
    <citation type="journal article" date="2015" name="Genome Biol. Evol.">
        <title>Comparative Genomics of a Bacterivorous Green Alga Reveals Evolutionary Causalities and Consequences of Phago-Mixotrophic Mode of Nutrition.</title>
        <authorList>
            <person name="Burns J.A."/>
            <person name="Paasch A."/>
            <person name="Narechania A."/>
            <person name="Kim E."/>
        </authorList>
    </citation>
    <scope>NUCLEOTIDE SEQUENCE [LARGE SCALE GENOMIC DNA]</scope>
    <source>
        <strain evidence="3 4">PLY_AMNH</strain>
    </source>
</reference>
<dbReference type="SUPFAM" id="SSF53474">
    <property type="entry name" value="alpha/beta-Hydrolases"/>
    <property type="match status" value="1"/>
</dbReference>
<evidence type="ECO:0000313" key="4">
    <source>
        <dbReference type="Proteomes" id="UP001190700"/>
    </source>
</evidence>